<name>A0A1I7TWS8_9PELO</name>
<dbReference type="AlphaFoldDB" id="A0A1I7TWS8"/>
<accession>A0A1I7TWS8</accession>
<keyword evidence="2" id="KW-1185">Reference proteome</keyword>
<keyword evidence="1" id="KW-1133">Transmembrane helix</keyword>
<dbReference type="WBParaSite" id="Csp11.Scaffold629.g12571.t1">
    <property type="protein sequence ID" value="Csp11.Scaffold629.g12571.t1"/>
    <property type="gene ID" value="Csp11.Scaffold629.g12571"/>
</dbReference>
<reference evidence="3" key="1">
    <citation type="submission" date="2016-11" db="UniProtKB">
        <authorList>
            <consortium name="WormBaseParasite"/>
        </authorList>
    </citation>
    <scope>IDENTIFICATION</scope>
</reference>
<keyword evidence="1" id="KW-0812">Transmembrane</keyword>
<feature type="transmembrane region" description="Helical" evidence="1">
    <location>
        <begin position="31"/>
        <end position="52"/>
    </location>
</feature>
<dbReference type="Proteomes" id="UP000095282">
    <property type="component" value="Unplaced"/>
</dbReference>
<evidence type="ECO:0000256" key="1">
    <source>
        <dbReference type="SAM" id="Phobius"/>
    </source>
</evidence>
<evidence type="ECO:0000313" key="2">
    <source>
        <dbReference type="Proteomes" id="UP000095282"/>
    </source>
</evidence>
<protein>
    <submittedName>
        <fullName evidence="3">Uncharacterized protein</fullName>
    </submittedName>
</protein>
<evidence type="ECO:0000313" key="3">
    <source>
        <dbReference type="WBParaSite" id="Csp11.Scaffold629.g12571.t1"/>
    </source>
</evidence>
<sequence>MIITVFQSADRFGDCDEHRRLHFGRNSWRTVVIRPLPVCLFVCFSSLCFCGVDEKRMDSGRIKFCSSGSC</sequence>
<proteinExistence type="predicted"/>
<keyword evidence="1" id="KW-0472">Membrane</keyword>
<organism evidence="2 3">
    <name type="scientific">Caenorhabditis tropicalis</name>
    <dbReference type="NCBI Taxonomy" id="1561998"/>
    <lineage>
        <taxon>Eukaryota</taxon>
        <taxon>Metazoa</taxon>
        <taxon>Ecdysozoa</taxon>
        <taxon>Nematoda</taxon>
        <taxon>Chromadorea</taxon>
        <taxon>Rhabditida</taxon>
        <taxon>Rhabditina</taxon>
        <taxon>Rhabditomorpha</taxon>
        <taxon>Rhabditoidea</taxon>
        <taxon>Rhabditidae</taxon>
        <taxon>Peloderinae</taxon>
        <taxon>Caenorhabditis</taxon>
    </lineage>
</organism>